<dbReference type="InterPro" id="IPR052023">
    <property type="entry name" value="Histidine_kinase_KdpD"/>
</dbReference>
<dbReference type="SUPFAM" id="SSF52402">
    <property type="entry name" value="Adenine nucleotide alpha hydrolases-like"/>
    <property type="match status" value="1"/>
</dbReference>
<dbReference type="GO" id="GO:0000155">
    <property type="term" value="F:phosphorelay sensor kinase activity"/>
    <property type="evidence" value="ECO:0007669"/>
    <property type="project" value="TreeGrafter"/>
</dbReference>
<reference evidence="1 2" key="1">
    <citation type="submission" date="2019-03" db="EMBL/GenBank/DDBJ databases">
        <title>Genomic Encyclopedia of Type Strains, Phase IV (KMG-IV): sequencing the most valuable type-strain genomes for metagenomic binning, comparative biology and taxonomic classification.</title>
        <authorList>
            <person name="Goeker M."/>
        </authorList>
    </citation>
    <scope>NUCLEOTIDE SEQUENCE [LARGE SCALE GENOMIC DNA]</scope>
    <source>
        <strain evidence="1 2">DSM 24629</strain>
    </source>
</reference>
<evidence type="ECO:0000313" key="2">
    <source>
        <dbReference type="Proteomes" id="UP000294902"/>
    </source>
</evidence>
<comment type="caution">
    <text evidence="1">The sequence shown here is derived from an EMBL/GenBank/DDBJ whole genome shotgun (WGS) entry which is preliminary data.</text>
</comment>
<organism evidence="1 2">
    <name type="scientific">Natranaerovirga pectinivora</name>
    <dbReference type="NCBI Taxonomy" id="682400"/>
    <lineage>
        <taxon>Bacteria</taxon>
        <taxon>Bacillati</taxon>
        <taxon>Bacillota</taxon>
        <taxon>Clostridia</taxon>
        <taxon>Lachnospirales</taxon>
        <taxon>Natranaerovirgaceae</taxon>
        <taxon>Natranaerovirga</taxon>
    </lineage>
</organism>
<accession>A0A4R3MM67</accession>
<proteinExistence type="predicted"/>
<gene>
    <name evidence="1" type="ORF">EDC18_10939</name>
</gene>
<dbReference type="GO" id="GO:0005886">
    <property type="term" value="C:plasma membrane"/>
    <property type="evidence" value="ECO:0007669"/>
    <property type="project" value="TreeGrafter"/>
</dbReference>
<dbReference type="PANTHER" id="PTHR45569">
    <property type="entry name" value="SENSOR PROTEIN KDPD"/>
    <property type="match status" value="1"/>
</dbReference>
<dbReference type="InterPro" id="IPR014729">
    <property type="entry name" value="Rossmann-like_a/b/a_fold"/>
</dbReference>
<name>A0A4R3MM67_9FIRM</name>
<evidence type="ECO:0008006" key="3">
    <source>
        <dbReference type="Google" id="ProtNLM"/>
    </source>
</evidence>
<keyword evidence="2" id="KW-1185">Reference proteome</keyword>
<dbReference type="OrthoDB" id="1707003at2"/>
<dbReference type="PANTHER" id="PTHR45569:SF1">
    <property type="entry name" value="SENSOR PROTEIN KDPD"/>
    <property type="match status" value="1"/>
</dbReference>
<dbReference type="AlphaFoldDB" id="A0A4R3MM67"/>
<sequence length="131" mass="14926">MKKKVLVCITIQENSLRLIKEGSSLASSQDAEFHILHVEKGMSIFDQEGSVSVLEKLFELGKELGGEIHFISDQDVVGRIVKMTRDLEITHLIIGQTMENKVKRLLKKDMNNRLVTSLDNIEIVVMDRYNN</sequence>
<protein>
    <recommendedName>
        <fullName evidence="3">Universal stress protein family protein</fullName>
    </recommendedName>
</protein>
<dbReference type="EMBL" id="SMAL01000009">
    <property type="protein sequence ID" value="TCT13076.1"/>
    <property type="molecule type" value="Genomic_DNA"/>
</dbReference>
<evidence type="ECO:0000313" key="1">
    <source>
        <dbReference type="EMBL" id="TCT13076.1"/>
    </source>
</evidence>
<dbReference type="RefSeq" id="WP_132253374.1">
    <property type="nucleotide sequence ID" value="NZ_SMAL01000009.1"/>
</dbReference>
<dbReference type="Gene3D" id="3.40.50.620">
    <property type="entry name" value="HUPs"/>
    <property type="match status" value="1"/>
</dbReference>
<dbReference type="Proteomes" id="UP000294902">
    <property type="component" value="Unassembled WGS sequence"/>
</dbReference>